<dbReference type="PANTHER" id="PTHR14927">
    <property type="entry name" value="NUCLEOLAR PROTEIN 10"/>
    <property type="match status" value="1"/>
</dbReference>
<evidence type="ECO:0000313" key="3">
    <source>
        <dbReference type="Proteomes" id="UP000708148"/>
    </source>
</evidence>
<dbReference type="Pfam" id="PF23098">
    <property type="entry name" value="Beta-prop_NOL10_N"/>
    <property type="match status" value="1"/>
</dbReference>
<dbReference type="OrthoDB" id="273340at2759"/>
<dbReference type="GO" id="GO:0000462">
    <property type="term" value="P:maturation of SSU-rRNA from tricistronic rRNA transcript (SSU-rRNA, 5.8S rRNA, LSU-rRNA)"/>
    <property type="evidence" value="ECO:0007669"/>
    <property type="project" value="TreeGrafter"/>
</dbReference>
<evidence type="ECO:0000259" key="1">
    <source>
        <dbReference type="Pfam" id="PF23098"/>
    </source>
</evidence>
<proteinExistence type="predicted"/>
<reference evidence="2" key="1">
    <citation type="submission" date="2020-12" db="EMBL/GenBank/DDBJ databases">
        <authorList>
            <person name="Iha C."/>
        </authorList>
    </citation>
    <scope>NUCLEOTIDE SEQUENCE</scope>
</reference>
<organism evidence="2 3">
    <name type="scientific">Ostreobium quekettii</name>
    <dbReference type="NCBI Taxonomy" id="121088"/>
    <lineage>
        <taxon>Eukaryota</taxon>
        <taxon>Viridiplantae</taxon>
        <taxon>Chlorophyta</taxon>
        <taxon>core chlorophytes</taxon>
        <taxon>Ulvophyceae</taxon>
        <taxon>TCBD clade</taxon>
        <taxon>Bryopsidales</taxon>
        <taxon>Ostreobineae</taxon>
        <taxon>Ostreobiaceae</taxon>
        <taxon>Ostreobium</taxon>
    </lineage>
</organism>
<dbReference type="GO" id="GO:0030686">
    <property type="term" value="C:90S preribosome"/>
    <property type="evidence" value="ECO:0007669"/>
    <property type="project" value="TreeGrafter"/>
</dbReference>
<dbReference type="PANTHER" id="PTHR14927:SF0">
    <property type="entry name" value="NUCLEOLAR PROTEIN 10"/>
    <property type="match status" value="1"/>
</dbReference>
<dbReference type="InterPro" id="IPR015943">
    <property type="entry name" value="WD40/YVTN_repeat-like_dom_sf"/>
</dbReference>
<dbReference type="EMBL" id="CAJHUC010002667">
    <property type="protein sequence ID" value="CAD7704153.1"/>
    <property type="molecule type" value="Genomic_DNA"/>
</dbReference>
<name>A0A8S1JE78_9CHLO</name>
<feature type="domain" description="Nucleolar protein 10-like N-terminal" evidence="1">
    <location>
        <begin position="1"/>
        <end position="171"/>
    </location>
</feature>
<dbReference type="Proteomes" id="UP000708148">
    <property type="component" value="Unassembled WGS sequence"/>
</dbReference>
<dbReference type="InterPro" id="IPR011047">
    <property type="entry name" value="Quinoprotein_ADH-like_sf"/>
</dbReference>
<gene>
    <name evidence="2" type="ORF">OSTQU699_LOCUS9510</name>
</gene>
<dbReference type="GO" id="GO:0032040">
    <property type="term" value="C:small-subunit processome"/>
    <property type="evidence" value="ECO:0007669"/>
    <property type="project" value="TreeGrafter"/>
</dbReference>
<feature type="non-terminal residue" evidence="2">
    <location>
        <position position="1"/>
    </location>
</feature>
<sequence>VYRLDLCEGRFYAPLDTASPAINACGWSSAHGLFGCAGSGGLLECFDLRQRKHVGQVDAAAVAGAPGAELTSLCFDDMGLQVAAGTSTGCVALFDLRSPRPLQVKDHMYGSKILDIKFHSSTGGIGGLGGSKRVISSDSHIIKAWEVDTGEMYASIEPECGSINDVCVWKDSGLFMVGCDQPKIEVNGYQINRSADFIRFGFFISRLWGICGSELYEHK</sequence>
<dbReference type="InterPro" id="IPR056551">
    <property type="entry name" value="Beta-prop_NOL10_N"/>
</dbReference>
<evidence type="ECO:0000313" key="2">
    <source>
        <dbReference type="EMBL" id="CAD7704153.1"/>
    </source>
</evidence>
<comment type="caution">
    <text evidence="2">The sequence shown here is derived from an EMBL/GenBank/DDBJ whole genome shotgun (WGS) entry which is preliminary data.</text>
</comment>
<dbReference type="SUPFAM" id="SSF50998">
    <property type="entry name" value="Quinoprotein alcohol dehydrogenase-like"/>
    <property type="match status" value="1"/>
</dbReference>
<protein>
    <recommendedName>
        <fullName evidence="1">Nucleolar protein 10-like N-terminal domain-containing protein</fullName>
    </recommendedName>
</protein>
<dbReference type="InterPro" id="IPR040382">
    <property type="entry name" value="NOL10/Enp2"/>
</dbReference>
<keyword evidence="3" id="KW-1185">Reference proteome</keyword>
<accession>A0A8S1JE78</accession>
<dbReference type="AlphaFoldDB" id="A0A8S1JE78"/>
<dbReference type="Gene3D" id="2.130.10.10">
    <property type="entry name" value="YVTN repeat-like/Quinoprotein amine dehydrogenase"/>
    <property type="match status" value="1"/>
</dbReference>